<dbReference type="GO" id="GO:0005874">
    <property type="term" value="C:microtubule"/>
    <property type="evidence" value="ECO:0007669"/>
    <property type="project" value="UniProtKB-KW"/>
</dbReference>
<feature type="coiled-coil region" evidence="14">
    <location>
        <begin position="1897"/>
        <end position="1959"/>
    </location>
</feature>
<keyword evidence="8" id="KW-0243">Dynein</keyword>
<keyword evidence="9 14" id="KW-0175">Coiled coil</keyword>
<dbReference type="Pfam" id="PF08393">
    <property type="entry name" value="DHC_N2"/>
    <property type="match status" value="1"/>
</dbReference>
<evidence type="ECO:0000256" key="12">
    <source>
        <dbReference type="ARBA" id="ARBA00023212"/>
    </source>
</evidence>
<keyword evidence="5" id="KW-0677">Repeat</keyword>
<dbReference type="Gene3D" id="6.10.140.1060">
    <property type="match status" value="1"/>
</dbReference>
<dbReference type="Gene3D" id="3.10.490.20">
    <property type="match status" value="1"/>
</dbReference>
<dbReference type="GO" id="GO:0005524">
    <property type="term" value="F:ATP binding"/>
    <property type="evidence" value="ECO:0007669"/>
    <property type="project" value="UniProtKB-KW"/>
</dbReference>
<keyword evidence="10" id="KW-0969">Cilium</keyword>
<evidence type="ECO:0000259" key="25">
    <source>
        <dbReference type="Pfam" id="PF18199"/>
    </source>
</evidence>
<feature type="domain" description="Dynein heavy chain AAA lid" evidence="24">
    <location>
        <begin position="2762"/>
        <end position="2856"/>
    </location>
</feature>
<dbReference type="Pfam" id="PF18198">
    <property type="entry name" value="AAA_lid_11"/>
    <property type="match status" value="1"/>
</dbReference>
<dbReference type="Pfam" id="PF12774">
    <property type="entry name" value="AAA_6"/>
    <property type="match status" value="2"/>
</dbReference>
<dbReference type="InterPro" id="IPR027417">
    <property type="entry name" value="P-loop_NTPase"/>
</dbReference>
<dbReference type="Gene3D" id="1.20.140.100">
    <property type="entry name" value="Dynein heavy chain, N-terminal domain 2"/>
    <property type="match status" value="1"/>
</dbReference>
<dbReference type="InterPro" id="IPR026983">
    <property type="entry name" value="DHC"/>
</dbReference>
<dbReference type="Gene3D" id="1.20.920.30">
    <property type="match status" value="1"/>
</dbReference>
<feature type="region of interest" description="Disordered" evidence="15">
    <location>
        <begin position="2038"/>
        <end position="2062"/>
    </location>
</feature>
<feature type="domain" description="Dynein heavy chain C-terminal" evidence="25">
    <location>
        <begin position="2983"/>
        <end position="3300"/>
    </location>
</feature>
<feature type="domain" description="Dynein heavy chain 3 AAA+ lid" evidence="23">
    <location>
        <begin position="1253"/>
        <end position="1344"/>
    </location>
</feature>
<keyword evidence="6" id="KW-0547">Nucleotide-binding</keyword>
<dbReference type="EMBL" id="JBIMZQ010000061">
    <property type="protein sequence ID" value="KAL3657725.1"/>
    <property type="molecule type" value="Genomic_DNA"/>
</dbReference>
<dbReference type="FunFam" id="3.10.490.20:FF:000009">
    <property type="entry name" value="Dynein heavy chain 4"/>
    <property type="match status" value="1"/>
</dbReference>
<evidence type="ECO:0000256" key="10">
    <source>
        <dbReference type="ARBA" id="ARBA00023069"/>
    </source>
</evidence>
<evidence type="ECO:0000259" key="24">
    <source>
        <dbReference type="Pfam" id="PF18198"/>
    </source>
</evidence>
<keyword evidence="12" id="KW-0206">Cytoskeleton</keyword>
<evidence type="ECO:0000256" key="11">
    <source>
        <dbReference type="ARBA" id="ARBA00023175"/>
    </source>
</evidence>
<feature type="domain" description="Dynein heavy chain linker" evidence="17">
    <location>
        <begin position="6"/>
        <end position="241"/>
    </location>
</feature>
<evidence type="ECO:0000256" key="8">
    <source>
        <dbReference type="ARBA" id="ARBA00023017"/>
    </source>
</evidence>
<evidence type="ECO:0000256" key="1">
    <source>
        <dbReference type="ARBA" id="ARBA00004430"/>
    </source>
</evidence>
<feature type="region of interest" description="Disordered" evidence="15">
    <location>
        <begin position="2865"/>
        <end position="2895"/>
    </location>
</feature>
<dbReference type="PANTHER" id="PTHR46532:SF4">
    <property type="entry name" value="AAA+ ATPASE DOMAIN-CONTAINING PROTEIN"/>
    <property type="match status" value="1"/>
</dbReference>
<evidence type="ECO:0000259" key="19">
    <source>
        <dbReference type="Pfam" id="PF12777"/>
    </source>
</evidence>
<dbReference type="InterPro" id="IPR035699">
    <property type="entry name" value="AAA_6"/>
</dbReference>
<evidence type="ECO:0000313" key="27">
    <source>
        <dbReference type="Proteomes" id="UP001632037"/>
    </source>
</evidence>
<dbReference type="InterPro" id="IPR042219">
    <property type="entry name" value="AAA_lid_11_sf"/>
</dbReference>
<dbReference type="GO" id="GO:0030286">
    <property type="term" value="C:dynein complex"/>
    <property type="evidence" value="ECO:0007669"/>
    <property type="project" value="UniProtKB-KW"/>
</dbReference>
<dbReference type="Pfam" id="PF12777">
    <property type="entry name" value="MT"/>
    <property type="match status" value="1"/>
</dbReference>
<feature type="domain" description="Dynein heavy chain hydrolytic ATP-binding dynein motor region" evidence="18">
    <location>
        <begin position="528"/>
        <end position="740"/>
    </location>
</feature>
<evidence type="ECO:0000256" key="7">
    <source>
        <dbReference type="ARBA" id="ARBA00022840"/>
    </source>
</evidence>
<evidence type="ECO:0000256" key="6">
    <source>
        <dbReference type="ARBA" id="ARBA00022741"/>
    </source>
</evidence>
<dbReference type="GO" id="GO:0005930">
    <property type="term" value="C:axoneme"/>
    <property type="evidence" value="ECO:0007669"/>
    <property type="project" value="UniProtKB-SubCell"/>
</dbReference>
<keyword evidence="11" id="KW-0505">Motor protein</keyword>
<feature type="domain" description="Dynein heavy chain AAA 5 extension" evidence="22">
    <location>
        <begin position="909"/>
        <end position="1036"/>
    </location>
</feature>
<dbReference type="Gene3D" id="1.10.8.720">
    <property type="entry name" value="Region D6 of dynein motor"/>
    <property type="match status" value="1"/>
</dbReference>
<dbReference type="Gene3D" id="3.20.180.20">
    <property type="entry name" value="Dynein heavy chain, N-terminal domain 2"/>
    <property type="match status" value="1"/>
</dbReference>
<feature type="compositionally biased region" description="Gly residues" evidence="15">
    <location>
        <begin position="2866"/>
        <end position="2893"/>
    </location>
</feature>
<evidence type="ECO:0000259" key="18">
    <source>
        <dbReference type="Pfam" id="PF12774"/>
    </source>
</evidence>
<comment type="similarity">
    <text evidence="2">Belongs to the dynein heavy chain family.</text>
</comment>
<keyword evidence="4" id="KW-0493">Microtubule</keyword>
<evidence type="ECO:0000259" key="22">
    <source>
        <dbReference type="Pfam" id="PF17852"/>
    </source>
</evidence>
<dbReference type="InterPro" id="IPR035706">
    <property type="entry name" value="AAA_9"/>
</dbReference>
<dbReference type="InterPro" id="IPR013602">
    <property type="entry name" value="Dynein_heavy_linker"/>
</dbReference>
<dbReference type="Gene3D" id="1.20.58.1120">
    <property type="match status" value="1"/>
</dbReference>
<evidence type="ECO:0000256" key="5">
    <source>
        <dbReference type="ARBA" id="ARBA00022737"/>
    </source>
</evidence>
<dbReference type="Pfam" id="PF12781">
    <property type="entry name" value="AAA_9"/>
    <property type="match status" value="1"/>
</dbReference>
<evidence type="ECO:0008006" key="28">
    <source>
        <dbReference type="Google" id="ProtNLM"/>
    </source>
</evidence>
<keyword evidence="27" id="KW-1185">Reference proteome</keyword>
<dbReference type="Pfam" id="PF17852">
    <property type="entry name" value="Dynein_AAA_lid"/>
    <property type="match status" value="1"/>
</dbReference>
<evidence type="ECO:0000256" key="15">
    <source>
        <dbReference type="SAM" id="MobiDB-lite"/>
    </source>
</evidence>
<feature type="domain" description="Dynein heavy chain ATP-binding dynein motor region" evidence="21">
    <location>
        <begin position="2079"/>
        <end position="2313"/>
    </location>
</feature>
<dbReference type="FunFam" id="3.40.50.300:FF:002141">
    <property type="entry name" value="Dynein heavy chain"/>
    <property type="match status" value="1"/>
</dbReference>
<evidence type="ECO:0000259" key="17">
    <source>
        <dbReference type="Pfam" id="PF08393"/>
    </source>
</evidence>
<dbReference type="PANTHER" id="PTHR46532">
    <property type="entry name" value="MALE FERTILITY FACTOR KL5"/>
    <property type="match status" value="1"/>
</dbReference>
<dbReference type="Pfam" id="PF18199">
    <property type="entry name" value="Dynein_C"/>
    <property type="match status" value="1"/>
</dbReference>
<dbReference type="InterPro" id="IPR043160">
    <property type="entry name" value="Dynein_C_barrel"/>
</dbReference>
<dbReference type="Gene3D" id="1.20.920.20">
    <property type="match status" value="1"/>
</dbReference>
<dbReference type="Gene3D" id="1.20.1270.280">
    <property type="match status" value="1"/>
</dbReference>
<dbReference type="InterPro" id="IPR042228">
    <property type="entry name" value="Dynein_linker_3"/>
</dbReference>
<feature type="domain" description="Dynein heavy chain coiled coil stalk" evidence="19">
    <location>
        <begin position="1678"/>
        <end position="2017"/>
    </location>
</feature>
<dbReference type="SUPFAM" id="SSF52540">
    <property type="entry name" value="P-loop containing nucleoside triphosphate hydrolases"/>
    <property type="match status" value="4"/>
</dbReference>
<dbReference type="Pfam" id="PF12780">
    <property type="entry name" value="AAA_8"/>
    <property type="match status" value="1"/>
</dbReference>
<name>A0ABD3EUQ2_9STRA</name>
<evidence type="ECO:0000256" key="14">
    <source>
        <dbReference type="SAM" id="Coils"/>
    </source>
</evidence>
<gene>
    <name evidence="26" type="ORF">V7S43_017298</name>
</gene>
<dbReference type="Gene3D" id="3.40.50.300">
    <property type="entry name" value="P-loop containing nucleotide triphosphate hydrolases"/>
    <property type="match status" value="5"/>
</dbReference>
<keyword evidence="3" id="KW-0963">Cytoplasm</keyword>
<accession>A0ABD3EUQ2</accession>
<dbReference type="Pfam" id="PF03028">
    <property type="entry name" value="Dynein_heavy"/>
    <property type="match status" value="1"/>
</dbReference>
<dbReference type="FunFam" id="1.10.8.710:FF:000007">
    <property type="entry name" value="Putative dynein heavy chain"/>
    <property type="match status" value="1"/>
</dbReference>
<dbReference type="FunFam" id="1.20.920.30:FF:000002">
    <property type="entry name" value="Dynein axonemal heavy chain 3"/>
    <property type="match status" value="1"/>
</dbReference>
<dbReference type="FunFam" id="3.40.50.300:FF:000044">
    <property type="entry name" value="Dynein heavy chain 5, axonemal"/>
    <property type="match status" value="1"/>
</dbReference>
<dbReference type="FunFam" id="1.20.920.20:FF:000001">
    <property type="entry name" value="dynein heavy chain 2, axonemal"/>
    <property type="match status" value="1"/>
</dbReference>
<dbReference type="InterPro" id="IPR004273">
    <property type="entry name" value="Dynein_heavy_D6_P-loop"/>
</dbReference>
<dbReference type="Gene3D" id="1.10.8.1220">
    <property type="match status" value="1"/>
</dbReference>
<dbReference type="InterPro" id="IPR041466">
    <property type="entry name" value="Dynein_AAA5_ext"/>
</dbReference>
<dbReference type="InterPro" id="IPR041589">
    <property type="entry name" value="DNAH3_AAA_lid_1"/>
</dbReference>
<evidence type="ECO:0000259" key="21">
    <source>
        <dbReference type="Pfam" id="PF12781"/>
    </source>
</evidence>
<dbReference type="InterPro" id="IPR043157">
    <property type="entry name" value="Dynein_AAA1S"/>
</dbReference>
<keyword evidence="13" id="KW-0966">Cell projection</keyword>
<organism evidence="26 27">
    <name type="scientific">Phytophthora oleae</name>
    <dbReference type="NCBI Taxonomy" id="2107226"/>
    <lineage>
        <taxon>Eukaryota</taxon>
        <taxon>Sar</taxon>
        <taxon>Stramenopiles</taxon>
        <taxon>Oomycota</taxon>
        <taxon>Peronosporomycetes</taxon>
        <taxon>Peronosporales</taxon>
        <taxon>Peronosporaceae</taxon>
        <taxon>Phytophthora</taxon>
    </lineage>
</organism>
<dbReference type="InterPro" id="IPR024317">
    <property type="entry name" value="Dynein_heavy_chain_D4_dom"/>
</dbReference>
<evidence type="ECO:0000259" key="20">
    <source>
        <dbReference type="Pfam" id="PF12780"/>
    </source>
</evidence>
<protein>
    <recommendedName>
        <fullName evidence="28">Dynein heavy chain</fullName>
    </recommendedName>
</protein>
<evidence type="ECO:0000256" key="3">
    <source>
        <dbReference type="ARBA" id="ARBA00022490"/>
    </source>
</evidence>
<proteinExistence type="inferred from homology"/>
<dbReference type="Gene3D" id="1.10.472.130">
    <property type="match status" value="1"/>
</dbReference>
<feature type="region of interest" description="Disordered" evidence="15">
    <location>
        <begin position="2958"/>
        <end position="2983"/>
    </location>
</feature>
<comment type="caution">
    <text evidence="26">The sequence shown here is derived from an EMBL/GenBank/DDBJ whole genome shotgun (WGS) entry which is preliminary data.</text>
</comment>
<reference evidence="26 27" key="1">
    <citation type="submission" date="2024-09" db="EMBL/GenBank/DDBJ databases">
        <title>Genome sequencing and assembly of Phytophthora oleae, isolate VK10A, causative agent of rot of olive drupes.</title>
        <authorList>
            <person name="Conti Taguali S."/>
            <person name="Riolo M."/>
            <person name="La Spada F."/>
            <person name="Cacciola S.O."/>
            <person name="Dionisio G."/>
        </authorList>
    </citation>
    <scope>NUCLEOTIDE SEQUENCE [LARGE SCALE GENOMIC DNA]</scope>
    <source>
        <strain evidence="26 27">VK10A</strain>
    </source>
</reference>
<evidence type="ECO:0000256" key="9">
    <source>
        <dbReference type="ARBA" id="ARBA00023054"/>
    </source>
</evidence>
<dbReference type="InterPro" id="IPR024743">
    <property type="entry name" value="Dynein_HC_stalk"/>
</dbReference>
<dbReference type="FunFam" id="1.20.58.1120:FF:000001">
    <property type="entry name" value="dynein heavy chain 2, axonemal"/>
    <property type="match status" value="1"/>
</dbReference>
<dbReference type="Proteomes" id="UP001632037">
    <property type="component" value="Unassembled WGS sequence"/>
</dbReference>
<dbReference type="InterPro" id="IPR041658">
    <property type="entry name" value="AAA_lid_11"/>
</dbReference>
<evidence type="ECO:0000256" key="2">
    <source>
        <dbReference type="ARBA" id="ARBA00008887"/>
    </source>
</evidence>
<dbReference type="Pfam" id="PF12775">
    <property type="entry name" value="AAA_7"/>
    <property type="match status" value="1"/>
</dbReference>
<feature type="domain" description="Dynein heavy chain region D6 P-loop" evidence="16">
    <location>
        <begin position="2574"/>
        <end position="2662"/>
    </location>
</feature>
<evidence type="ECO:0000256" key="13">
    <source>
        <dbReference type="ARBA" id="ARBA00023273"/>
    </source>
</evidence>
<feature type="domain" description="Dynein heavy chain AAA module D4" evidence="20">
    <location>
        <begin position="1402"/>
        <end position="1664"/>
    </location>
</feature>
<dbReference type="InterPro" id="IPR041228">
    <property type="entry name" value="Dynein_C"/>
</dbReference>
<dbReference type="Gene3D" id="1.10.8.710">
    <property type="match status" value="1"/>
</dbReference>
<feature type="domain" description="Dynein heavy chain hydrolytic ATP-binding dynein motor region" evidence="18">
    <location>
        <begin position="387"/>
        <end position="501"/>
    </location>
</feature>
<dbReference type="InterPro" id="IPR042222">
    <property type="entry name" value="Dynein_2_N"/>
</dbReference>
<sequence length="3303" mass="368273">MAATGKFVVYFKDKVFEWQLRLGNVDTILKLWVTLQRQWCSLESIFLSSAGDIQRQLPSEYQRFEHVDQEMKELFIDARMSPSVLVACCQREGREAVLRDLQVELEVCQKALNQYLDGKKDIFPRFYFVSNASLLEILSNGNHPPRIQPHFGNCFDGIQSFEFTTAQSSEAKASGGSLSGRKVSSVPSSSSLEERFLALAMISKEGEMVQFPDSHLIHGTVENWFNDLVFVMQDTLRQKIFDAVESSALWGVDCARHTWVFDYPAQVALLGSQIVWTEEVESALEEFENGTEDAIKKYYDVSSVRLEELIKLVQGQLAALDRQKIITLITVDVHARDVVQSLITKKVSSSLDFQWQSQLRYYTTPVLTSAGQKKEVHIKICDFRSFYSYEYTGNCGRLVITPLTDRCYVTLTTALRLCLGGAPAGPAGTGKTETTKDLARGMGLQCYVFNCSDQMNYLTMANIFRGLAQTGAWGCFDEFNRISVEVLSVVATQVKTVLDANTLLVGSTSRGPSTEVNSSGEGSVQPVTMPRAGNCEFFGKTIALVPTVGFFITMNPGYAGRAELPENLKALFRSCAMIKPDLQPICENMLMAEGFLKACTLSVKFVTLYNLSSELLSKQKHYDWGLRSVKSVLLVAGSLRRAYSTLSEETVLMQVLRDFNTPRILPPDYPVFMGLLKDLFPNQELPHLKNALLQTKCARVCAQKKLQPEEGFLKKMVEFEEVLKVRHSVMLIGPAGCGKSTIWSTLAACHNADEEGKPLAKHLTVFESVNPKAITADELYGYMTLDNDWRDGVLSSIMRNMSKNSAPFSDSQTYKWVVLDGDIDAVWIESMNTVMDDNKVLTLVSNERIPLTKAMRLVFEISSLVNATPATVSRAGIIYVDEGHIGWYPAVESWLQQRESSAEAGILPGLFKKYVGSMFLALDETKAETIVPVVSIALVEMLCRLLDGHLSVVGEQEKTPEVLENAFIYCGLWAFGGALATDKGADDRAAFSTHFKAVAKYKFASGGADANLLVSGSTNLFDFHYDITRNELVYWGDKVPALLPVGDVPFHALVVPTLESTRLHSIIDLLLRRRNPAILVGSSGSGKSSLVHEHLKGLEDDVTFAYVSLHHYMDARELQLRLEQCLDKRSGRVYGPLYNRKLIYFLDDLNMPFVEEFGTQTALALLRQYMDYQSWYDRHDLSSKKIIQDVQFLACMNHKAGSFTVNPRLHRHFSTLCISMPSKQDLTSIYSALLTQHLTNFADKIKKLAPSIVTATIDLYTEVRANFLPTATKFHYVFSMRELSSLFQGLFMAKPEAYLNNSLQFCRLWTHECFRVFSDRMSSPSEIQRFSEMAVEQTKKNFEEDQAQVFALPLICVNFLGSSTAEEYGGSTLSYVPVVDKTQLTACLERKLAEYNETHPVMSLVLFDQALEHVTRIVRILANPRGNALLIGVGGSGKQSLSRLAAFICGYSLVSLTTSASPTYGMSELKEDLKDIYRKAGVRPAKPVVLLLTDSQITDNRFLVPLTDALTSGYISDLFSSEEMESMTGSLRLEAKARGIPDTKEQLQEFFYERVRSNLHLILAFSPVGVDLRIRCRNFPSLMSCCTMNWFHPWPKEALVDVSLNSLQDVELSTRAIQENVCHHMAEMHMSVTTACTLYAKSYGRHNYVTPTSFLELIRFYRSLLESKRSSQTLKIKRLEVGLATLKKTALDVAGLQDELKLTMKKVEERKKATDLLLEQMGKQRGDAEVKQRRADEERAKAAQAAEIASQIEAQASVELAIAKPALDAAQQAVNCLNKASLTELKSMGKPPAGVEKVTAAVLMMIKKETKNFSWDNAKKMMAKVDVFKQSLEQYDKENIPLDVVARVEPLIQEDPNFNYEKMKSKSVAAANLCVWVVNIISFHQVFVRVKPLMDTLEKARQTKAEADTELAAVQKMVAEVEGQLNALQASFRDATNEKAKVEAEAQACQERLSLAERLVNGLASENERWCHEIDVLRAGESSLIGDSLLAAGFVSYIGAFNASFRAQLWKNTWLPDIVTREIPITLAAPVDMSSAVETTTNGEGTGEFTSEPPSSAPPSENIGVDPLDVLSDSSDVAQWMNEGLPADRISIENGCIITSCQRWPLLVDPQLQGIIWLRARDFSHKKPEGTAEQESVAQSLVILQPAQKNWTTTLKTAISSGQSVILESLGEAIDASLEPVIMRQIYKKGRSWFLQFAAEEIEVDPRFRLYLHTKLPNPHYRPEILAYCTLIDFSVTEKGLEDQLLANVVNLEQPDLETQKRQLQQEFNGYQIQLLQLENDLLERLSNAPDDILSDVPLIEGLEKTKLTAIDVGIALRKGKDAEREINIAREVYRPVANEASMMYFLMGQLCKVNHMYRYSLESYMTFFFVALDGVASPATAAATTALDRVGVLKEALRWTIFSMVTRGLFEEHKLLFLTQLVFLLLRRGVIGANSGYEPQFARFLLQGSKVVGPENTISWLSESQWQSLQALITLTPFERFVSDLEESEPRFKEWYNSTSPELEKLPLDWRELDKSAPFLKLLAVKCLRPDRLTQAVSSFIQQTLPNGSHFLNCDSQLNSFSILKTSFKESSPWTPMYFILSPGSDVVADVDKLAVQDQERIKGVDYHNIALGQGQEQVAMKTLQMSVENGHWVILNNVHLMPKWMLELDKWLEQLAKASKTASYATLRSNLSSSKDIIRMGTSRSLSLLPTATKNSIGTLHPNFRLFITSDPSTNIPIGVLERSIKLTNEPPTGLRANVKRAFCCFPKNVVDELEPRTRCILFALCYFHSLMLERKKFGPQGFNMLYPFAASDLLASSTVLRNYMDNAPVRVPWPDLRYLFGEIMYGGHIVNELDRLVAATYLQYFLRDDLLEELSMLPFGDDASGGSGGSGNSGQEGGGGAGADGEGTSGGQQRREFLAPKLSAGFDRILENVHTSLLNETPTAFGLHPNAEVAFRTENGQMLLQSMLLLTTKEEDVHEENSDDEEDGHSGLGGGSAAKETGDAVQLAAEGVLQDVLENYRDFRFDIQELFFKGSSDSGSRDGASRRGKGGRLFSSVAAPDVDDMDPFQTVLLQECQRMNHLLETMTESLSELELAFRGDVPLTESMEKLQTVLFYERVPDSWLAAACPSRRSLAPWLANLQQRIAQLQEWVGSAPDLPLVLWLPGLFNPQAFLTAVLQTAARKHNVELDSLRITADVTKRTIDTVDAPARDGQFVHGLYLEGARWDFGNGVLETSLPREMYVSMPVLTCRAVANTASKDASGLGGGGKTGAGSSANVFECPVYRTQQRGPTLIFMSPLRTKVPPAKWVLAGVAMLMEVV</sequence>
<evidence type="ECO:0000259" key="23">
    <source>
        <dbReference type="Pfam" id="PF17857"/>
    </source>
</evidence>
<dbReference type="FunFam" id="3.40.50.300:FF:000049">
    <property type="entry name" value="Dynein, axonemal, heavy chain 5"/>
    <property type="match status" value="1"/>
</dbReference>
<keyword evidence="7" id="KW-0067">ATP-binding</keyword>
<evidence type="ECO:0000256" key="4">
    <source>
        <dbReference type="ARBA" id="ARBA00022701"/>
    </source>
</evidence>
<dbReference type="Pfam" id="PF17857">
    <property type="entry name" value="AAA_lid_1"/>
    <property type="match status" value="1"/>
</dbReference>
<evidence type="ECO:0000313" key="26">
    <source>
        <dbReference type="EMBL" id="KAL3657725.1"/>
    </source>
</evidence>
<evidence type="ECO:0000259" key="16">
    <source>
        <dbReference type="Pfam" id="PF03028"/>
    </source>
</evidence>
<comment type="subcellular location">
    <subcellularLocation>
        <location evidence="1">Cytoplasm</location>
        <location evidence="1">Cytoskeleton</location>
        <location evidence="1">Cilium axoneme</location>
    </subcellularLocation>
</comment>